<proteinExistence type="predicted"/>
<protein>
    <submittedName>
        <fullName evidence="2">Uncharacterized protein</fullName>
    </submittedName>
</protein>
<accession>A0AAN8PA20</accession>
<evidence type="ECO:0000313" key="3">
    <source>
        <dbReference type="Proteomes" id="UP001372834"/>
    </source>
</evidence>
<name>A0AAN8PA20_POLSC</name>
<organism evidence="2 3">
    <name type="scientific">Polyplax serrata</name>
    <name type="common">Common mouse louse</name>
    <dbReference type="NCBI Taxonomy" id="468196"/>
    <lineage>
        <taxon>Eukaryota</taxon>
        <taxon>Metazoa</taxon>
        <taxon>Ecdysozoa</taxon>
        <taxon>Arthropoda</taxon>
        <taxon>Hexapoda</taxon>
        <taxon>Insecta</taxon>
        <taxon>Pterygota</taxon>
        <taxon>Neoptera</taxon>
        <taxon>Paraneoptera</taxon>
        <taxon>Psocodea</taxon>
        <taxon>Troctomorpha</taxon>
        <taxon>Phthiraptera</taxon>
        <taxon>Anoplura</taxon>
        <taxon>Polyplacidae</taxon>
        <taxon>Polyplax</taxon>
    </lineage>
</organism>
<sequence length="72" mass="7714">MKETGPENFTPTGESSQRKSKDATLAGAKQSGAGEVPGLIEKANPGTQFDVDGYPFACPELPNKQQNFSWLL</sequence>
<gene>
    <name evidence="2" type="ORF">RUM43_008950</name>
</gene>
<feature type="region of interest" description="Disordered" evidence="1">
    <location>
        <begin position="1"/>
        <end position="46"/>
    </location>
</feature>
<dbReference type="AlphaFoldDB" id="A0AAN8PA20"/>
<evidence type="ECO:0000313" key="2">
    <source>
        <dbReference type="EMBL" id="KAK6623098.1"/>
    </source>
</evidence>
<evidence type="ECO:0000256" key="1">
    <source>
        <dbReference type="SAM" id="MobiDB-lite"/>
    </source>
</evidence>
<dbReference type="EMBL" id="JAWJWE010000038">
    <property type="protein sequence ID" value="KAK6623098.1"/>
    <property type="molecule type" value="Genomic_DNA"/>
</dbReference>
<reference evidence="2 3" key="1">
    <citation type="submission" date="2023-10" db="EMBL/GenBank/DDBJ databases">
        <title>Genomes of two closely related lineages of the louse Polyplax serrata with different host specificities.</title>
        <authorList>
            <person name="Martinu J."/>
            <person name="Tarabai H."/>
            <person name="Stefka J."/>
            <person name="Hypsa V."/>
        </authorList>
    </citation>
    <scope>NUCLEOTIDE SEQUENCE [LARGE SCALE GENOMIC DNA]</scope>
    <source>
        <strain evidence="2">HR10_N</strain>
    </source>
</reference>
<dbReference type="Proteomes" id="UP001372834">
    <property type="component" value="Unassembled WGS sequence"/>
</dbReference>
<comment type="caution">
    <text evidence="2">The sequence shown here is derived from an EMBL/GenBank/DDBJ whole genome shotgun (WGS) entry which is preliminary data.</text>
</comment>